<protein>
    <submittedName>
        <fullName evidence="2">Uncharacterized protein</fullName>
    </submittedName>
</protein>
<evidence type="ECO:0000313" key="3">
    <source>
        <dbReference type="Proteomes" id="UP000266906"/>
    </source>
</evidence>
<dbReference type="AlphaFoldDB" id="A0A3N4R9Q3"/>
<gene>
    <name evidence="2" type="ORF">EDD38_7476</name>
</gene>
<comment type="caution">
    <text evidence="2">The sequence shown here is derived from an EMBL/GenBank/DDBJ whole genome shotgun (WGS) entry which is preliminary data.</text>
</comment>
<name>A0A3N4R9Q3_9ACTN</name>
<reference evidence="2 3" key="1">
    <citation type="submission" date="2018-11" db="EMBL/GenBank/DDBJ databases">
        <title>Sequencing the genomes of 1000 actinobacteria strains.</title>
        <authorList>
            <person name="Klenk H.-P."/>
        </authorList>
    </citation>
    <scope>NUCLEOTIDE SEQUENCE [LARGE SCALE GENOMIC DNA]</scope>
    <source>
        <strain evidence="2 3">DSM 44781</strain>
    </source>
</reference>
<sequence>MIRAVAYAALALTSAVILLALCHAAAAGDHEGDQP</sequence>
<proteinExistence type="predicted"/>
<dbReference type="Proteomes" id="UP000266906">
    <property type="component" value="Unassembled WGS sequence"/>
</dbReference>
<evidence type="ECO:0000313" key="2">
    <source>
        <dbReference type="EMBL" id="RPE27331.1"/>
    </source>
</evidence>
<feature type="chain" id="PRO_5038982768" evidence="1">
    <location>
        <begin position="21"/>
        <end position="35"/>
    </location>
</feature>
<keyword evidence="1" id="KW-0732">Signal</keyword>
<dbReference type="EMBL" id="RKQG01000004">
    <property type="protein sequence ID" value="RPE27331.1"/>
    <property type="molecule type" value="Genomic_DNA"/>
</dbReference>
<evidence type="ECO:0000256" key="1">
    <source>
        <dbReference type="SAM" id="SignalP"/>
    </source>
</evidence>
<accession>A0A3N4R9Q3</accession>
<organism evidence="2 3">
    <name type="scientific">Kitasatospora cineracea</name>
    <dbReference type="NCBI Taxonomy" id="88074"/>
    <lineage>
        <taxon>Bacteria</taxon>
        <taxon>Bacillati</taxon>
        <taxon>Actinomycetota</taxon>
        <taxon>Actinomycetes</taxon>
        <taxon>Kitasatosporales</taxon>
        <taxon>Streptomycetaceae</taxon>
        <taxon>Kitasatospora</taxon>
    </lineage>
</organism>
<feature type="signal peptide" evidence="1">
    <location>
        <begin position="1"/>
        <end position="20"/>
    </location>
</feature>
<keyword evidence="3" id="KW-1185">Reference proteome</keyword>